<sequence length="73" mass="8268">MELSVWDVKTKLTQAVHKAVADLVVSRVFSDKTPDQRLSKADLYRLERELVELFGKAGEYIYIKVINGGEENG</sequence>
<reference evidence="1 2" key="1">
    <citation type="submission" date="2017-04" db="EMBL/GenBank/DDBJ databases">
        <title>Novel microbial lineages endemic to geothermal iron-oxide mats fill important gaps in the evolutionary history of Archaea.</title>
        <authorList>
            <person name="Jay Z.J."/>
            <person name="Beam J.P."/>
            <person name="Dlakic M."/>
            <person name="Rusch D.B."/>
            <person name="Kozubal M.A."/>
            <person name="Inskeep W.P."/>
        </authorList>
    </citation>
    <scope>NUCLEOTIDE SEQUENCE [LARGE SCALE GENOMIC DNA]</scope>
    <source>
        <strain evidence="1">OSP_D</strain>
    </source>
</reference>
<proteinExistence type="predicted"/>
<organism evidence="1 2">
    <name type="scientific">Candidatus Marsarchaeota G1 archaeon OSP_D</name>
    <dbReference type="NCBI Taxonomy" id="1978155"/>
    <lineage>
        <taxon>Archaea</taxon>
        <taxon>Candidatus Marsarchaeota</taxon>
        <taxon>Candidatus Marsarchaeota group 1</taxon>
    </lineage>
</organism>
<dbReference type="EMBL" id="NEXC01000026">
    <property type="protein sequence ID" value="PSN83358.1"/>
    <property type="molecule type" value="Genomic_DNA"/>
</dbReference>
<dbReference type="AlphaFoldDB" id="A0A2R6AAJ9"/>
<dbReference type="Proteomes" id="UP000240880">
    <property type="component" value="Unassembled WGS sequence"/>
</dbReference>
<comment type="caution">
    <text evidence="1">The sequence shown here is derived from an EMBL/GenBank/DDBJ whole genome shotgun (WGS) entry which is preliminary data.</text>
</comment>
<name>A0A2R6AAJ9_9ARCH</name>
<evidence type="ECO:0000313" key="1">
    <source>
        <dbReference type="EMBL" id="PSN83358.1"/>
    </source>
</evidence>
<gene>
    <name evidence="1" type="ORF">B9Q01_04920</name>
</gene>
<accession>A0A2R6AAJ9</accession>
<evidence type="ECO:0000313" key="2">
    <source>
        <dbReference type="Proteomes" id="UP000240880"/>
    </source>
</evidence>
<protein>
    <submittedName>
        <fullName evidence="1">Uncharacterized protein</fullName>
    </submittedName>
</protein>